<dbReference type="AlphaFoldDB" id="A0A9P4PLL6"/>
<proteinExistence type="predicted"/>
<evidence type="ECO:0000313" key="3">
    <source>
        <dbReference type="Proteomes" id="UP000799764"/>
    </source>
</evidence>
<comment type="caution">
    <text evidence="2">The sequence shown here is derived from an EMBL/GenBank/DDBJ whole genome shotgun (WGS) entry which is preliminary data.</text>
</comment>
<gene>
    <name evidence="2" type="ORF">P171DRAFT_267441</name>
</gene>
<evidence type="ECO:0000256" key="1">
    <source>
        <dbReference type="SAM" id="MobiDB-lite"/>
    </source>
</evidence>
<name>A0A9P4PLL6_9PLEO</name>
<reference evidence="2" key="1">
    <citation type="journal article" date="2020" name="Stud. Mycol.">
        <title>101 Dothideomycetes genomes: a test case for predicting lifestyles and emergence of pathogens.</title>
        <authorList>
            <person name="Haridas S."/>
            <person name="Albert R."/>
            <person name="Binder M."/>
            <person name="Bloem J."/>
            <person name="Labutti K."/>
            <person name="Salamov A."/>
            <person name="Andreopoulos B."/>
            <person name="Baker S."/>
            <person name="Barry K."/>
            <person name="Bills G."/>
            <person name="Bluhm B."/>
            <person name="Cannon C."/>
            <person name="Castanera R."/>
            <person name="Culley D."/>
            <person name="Daum C."/>
            <person name="Ezra D."/>
            <person name="Gonzalez J."/>
            <person name="Henrissat B."/>
            <person name="Kuo A."/>
            <person name="Liang C."/>
            <person name="Lipzen A."/>
            <person name="Lutzoni F."/>
            <person name="Magnuson J."/>
            <person name="Mondo S."/>
            <person name="Nolan M."/>
            <person name="Ohm R."/>
            <person name="Pangilinan J."/>
            <person name="Park H.-J."/>
            <person name="Ramirez L."/>
            <person name="Alfaro M."/>
            <person name="Sun H."/>
            <person name="Tritt A."/>
            <person name="Yoshinaga Y."/>
            <person name="Zwiers L.-H."/>
            <person name="Turgeon B."/>
            <person name="Goodwin S."/>
            <person name="Spatafora J."/>
            <person name="Crous P."/>
            <person name="Grigoriev I."/>
        </authorList>
    </citation>
    <scope>NUCLEOTIDE SEQUENCE</scope>
    <source>
        <strain evidence="2">CBS 690.94</strain>
    </source>
</reference>
<protein>
    <submittedName>
        <fullName evidence="2">Uncharacterized protein</fullName>
    </submittedName>
</protein>
<evidence type="ECO:0000313" key="2">
    <source>
        <dbReference type="EMBL" id="KAF2445543.1"/>
    </source>
</evidence>
<organism evidence="2 3">
    <name type="scientific">Karstenula rhodostoma CBS 690.94</name>
    <dbReference type="NCBI Taxonomy" id="1392251"/>
    <lineage>
        <taxon>Eukaryota</taxon>
        <taxon>Fungi</taxon>
        <taxon>Dikarya</taxon>
        <taxon>Ascomycota</taxon>
        <taxon>Pezizomycotina</taxon>
        <taxon>Dothideomycetes</taxon>
        <taxon>Pleosporomycetidae</taxon>
        <taxon>Pleosporales</taxon>
        <taxon>Massarineae</taxon>
        <taxon>Didymosphaeriaceae</taxon>
        <taxon>Karstenula</taxon>
    </lineage>
</organism>
<feature type="region of interest" description="Disordered" evidence="1">
    <location>
        <begin position="72"/>
        <end position="141"/>
    </location>
</feature>
<feature type="region of interest" description="Disordered" evidence="1">
    <location>
        <begin position="157"/>
        <end position="178"/>
    </location>
</feature>
<keyword evidence="3" id="KW-1185">Reference proteome</keyword>
<feature type="compositionally biased region" description="Polar residues" evidence="1">
    <location>
        <begin position="73"/>
        <end position="85"/>
    </location>
</feature>
<dbReference type="Proteomes" id="UP000799764">
    <property type="component" value="Unassembled WGS sequence"/>
</dbReference>
<accession>A0A9P4PLL6</accession>
<sequence length="178" mass="19494">MRRLSTIVLESVRREGMETCSVIYHQVLPKSQTSDYAEEDLAISSDVRRGARKRRPTHLGFVLGKSSIPARRSSVSPRFLSSTSPLRRHRHRHSYPILDNHPPTCLPPTPRKPGSVSRPSSRDAHKDSVAPAADHPKAFSADSQVSYSSLEACMSQTTRSSTVSYAGGSFEPGLGANP</sequence>
<dbReference type="EMBL" id="MU001499">
    <property type="protein sequence ID" value="KAF2445543.1"/>
    <property type="molecule type" value="Genomic_DNA"/>
</dbReference>